<evidence type="ECO:0000313" key="5">
    <source>
        <dbReference type="Proteomes" id="UP000563898"/>
    </source>
</evidence>
<dbReference type="Gene3D" id="3.40.50.720">
    <property type="entry name" value="NAD(P)-binding Rossmann-like Domain"/>
    <property type="match status" value="1"/>
</dbReference>
<dbReference type="PANTHER" id="PTHR42748">
    <property type="entry name" value="NITROGEN METABOLITE REPRESSION PROTEIN NMRA FAMILY MEMBER"/>
    <property type="match status" value="1"/>
</dbReference>
<evidence type="ECO:0000256" key="2">
    <source>
        <dbReference type="ARBA" id="ARBA00022857"/>
    </source>
</evidence>
<reference evidence="4 5" key="1">
    <citation type="submission" date="2020-04" db="EMBL/GenBank/DDBJ databases">
        <title>MicrobeNet Type strains.</title>
        <authorList>
            <person name="Nicholson A.C."/>
        </authorList>
    </citation>
    <scope>NUCLEOTIDE SEQUENCE [LARGE SCALE GENOMIC DNA]</scope>
    <source>
        <strain evidence="4 5">ATCC BAA-14</strain>
    </source>
</reference>
<accession>A0A846WMQ7</accession>
<dbReference type="InterPro" id="IPR036291">
    <property type="entry name" value="NAD(P)-bd_dom_sf"/>
</dbReference>
<comment type="similarity">
    <text evidence="1">Belongs to the NmrA-type oxidoreductase family.</text>
</comment>
<evidence type="ECO:0000313" key="4">
    <source>
        <dbReference type="EMBL" id="NKY02885.1"/>
    </source>
</evidence>
<dbReference type="InterPro" id="IPR008030">
    <property type="entry name" value="NmrA-like"/>
</dbReference>
<proteinExistence type="inferred from homology"/>
<gene>
    <name evidence="4" type="ORF">HGA05_15035</name>
</gene>
<dbReference type="SUPFAM" id="SSF51735">
    <property type="entry name" value="NAD(P)-binding Rossmann-fold domains"/>
    <property type="match status" value="1"/>
</dbReference>
<dbReference type="Proteomes" id="UP000563898">
    <property type="component" value="Unassembled WGS sequence"/>
</dbReference>
<evidence type="ECO:0000259" key="3">
    <source>
        <dbReference type="Pfam" id="PF05368"/>
    </source>
</evidence>
<feature type="domain" description="NmrA-like" evidence="3">
    <location>
        <begin position="10"/>
        <end position="238"/>
    </location>
</feature>
<name>A0A846WMQ7_9ACTN</name>
<sequence length="291" mass="30058">MSTASTSTGPIAVLGATGGQGGAVVDALLDAGRSVRAVVRSPESSRAQALADRGVELAVADLMSGDGLTEAFAGVAGAFALTTPFESGVDAELTQGDAIIAAAHASALPYLVFSSVASADLNTGVPHFDSKYQVEQRLAATDIAHTVVGPTYFYDNIFGDRDALAAGLLLMAMPTEKPLQQLSRADLGSFVANLFGDPSAHVGERIDIASDSVTPGQMAAVLSSVTGNDVHAESYDPERISSPDMRAMFGFLSTTGYSVNITQLHQQFPQVGWQSFAEWAAGAFGQGIDTP</sequence>
<keyword evidence="2" id="KW-0521">NADP</keyword>
<comment type="caution">
    <text evidence="4">The sequence shown here is derived from an EMBL/GenBank/DDBJ whole genome shotgun (WGS) entry which is preliminary data.</text>
</comment>
<protein>
    <submittedName>
        <fullName evidence="4">NmrA family NAD(P)-binding protein</fullName>
    </submittedName>
</protein>
<dbReference type="InterPro" id="IPR051164">
    <property type="entry name" value="NmrA-like_oxidored"/>
</dbReference>
<dbReference type="RefSeq" id="WP_006371668.1">
    <property type="nucleotide sequence ID" value="NZ_CP085887.1"/>
</dbReference>
<dbReference type="Pfam" id="PF05368">
    <property type="entry name" value="NmrA"/>
    <property type="match status" value="1"/>
</dbReference>
<dbReference type="AlphaFoldDB" id="A0A846WMQ7"/>
<organism evidence="4 5">
    <name type="scientific">Gordonia polyisoprenivorans</name>
    <dbReference type="NCBI Taxonomy" id="84595"/>
    <lineage>
        <taxon>Bacteria</taxon>
        <taxon>Bacillati</taxon>
        <taxon>Actinomycetota</taxon>
        <taxon>Actinomycetes</taxon>
        <taxon>Mycobacteriales</taxon>
        <taxon>Gordoniaceae</taxon>
        <taxon>Gordonia</taxon>
    </lineage>
</organism>
<dbReference type="PANTHER" id="PTHR42748:SF7">
    <property type="entry name" value="NMRA LIKE REDOX SENSOR 1-RELATED"/>
    <property type="match status" value="1"/>
</dbReference>
<evidence type="ECO:0000256" key="1">
    <source>
        <dbReference type="ARBA" id="ARBA00006328"/>
    </source>
</evidence>
<dbReference type="EMBL" id="JAAXPC010000008">
    <property type="protein sequence ID" value="NKY02885.1"/>
    <property type="molecule type" value="Genomic_DNA"/>
</dbReference>
<dbReference type="Gene3D" id="3.90.25.10">
    <property type="entry name" value="UDP-galactose 4-epimerase, domain 1"/>
    <property type="match status" value="1"/>
</dbReference>